<dbReference type="PANTHER" id="PTHR11669">
    <property type="entry name" value="REPLICATION FACTOR C / DNA POLYMERASE III GAMMA-TAU SUBUNIT"/>
    <property type="match status" value="1"/>
</dbReference>
<dbReference type="InterPro" id="IPR027417">
    <property type="entry name" value="P-loop_NTPase"/>
</dbReference>
<gene>
    <name evidence="4" type="primary">holB</name>
    <name evidence="4" type="ORF">RNAN_2942</name>
</gene>
<dbReference type="InterPro" id="IPR004622">
    <property type="entry name" value="DNA_pol_HolB"/>
</dbReference>
<dbReference type="NCBIfam" id="TIGR00678">
    <property type="entry name" value="holB"/>
    <property type="match status" value="1"/>
</dbReference>
<dbReference type="OrthoDB" id="9811073at2"/>
<name>I1E0V1_9GAMM</name>
<reference evidence="4 5" key="1">
    <citation type="journal article" date="2012" name="J. Bacteriol.">
        <title>Genome Sequence of the Protease-Producing Bacterium Rheinheimera nanhaiensis E407-8T, Isolated from Deep-Sea Sediment of the South China Sea.</title>
        <authorList>
            <person name="Zhang X.-Y."/>
            <person name="Zhang Y.-J."/>
            <person name="Qin Q.-L."/>
            <person name="Xie B.-B."/>
            <person name="Chen X.-L."/>
            <person name="Zhou B.-C."/>
            <person name="Zhang Y.-Z."/>
        </authorList>
    </citation>
    <scope>NUCLEOTIDE SEQUENCE [LARGE SCALE GENOMIC DNA]</scope>
    <source>
        <strain evidence="4 5">E407-8</strain>
    </source>
</reference>
<dbReference type="AlphaFoldDB" id="I1E0V1"/>
<dbReference type="SUPFAM" id="SSF52540">
    <property type="entry name" value="P-loop containing nucleoside triphosphate hydrolases"/>
    <property type="match status" value="1"/>
</dbReference>
<comment type="caution">
    <text evidence="4">The sequence shown here is derived from an EMBL/GenBank/DDBJ whole genome shotgun (WGS) entry which is preliminary data.</text>
</comment>
<accession>I1E0V1</accession>
<dbReference type="Pfam" id="PF13177">
    <property type="entry name" value="DNA_pol3_delta2"/>
    <property type="match status" value="1"/>
</dbReference>
<protein>
    <recommendedName>
        <fullName evidence="1">DNA-directed DNA polymerase</fullName>
        <ecNumber evidence="1">2.7.7.7</ecNumber>
    </recommendedName>
</protein>
<dbReference type="GO" id="GO:0008408">
    <property type="term" value="F:3'-5' exonuclease activity"/>
    <property type="evidence" value="ECO:0007669"/>
    <property type="project" value="InterPro"/>
</dbReference>
<organism evidence="4 5">
    <name type="scientific">Rheinheimera nanhaiensis E407-8</name>
    <dbReference type="NCBI Taxonomy" id="562729"/>
    <lineage>
        <taxon>Bacteria</taxon>
        <taxon>Pseudomonadati</taxon>
        <taxon>Pseudomonadota</taxon>
        <taxon>Gammaproteobacteria</taxon>
        <taxon>Chromatiales</taxon>
        <taxon>Chromatiaceae</taxon>
        <taxon>Rheinheimera</taxon>
    </lineage>
</organism>
<dbReference type="EC" id="2.7.7.7" evidence="1"/>
<dbReference type="Gene3D" id="3.40.50.300">
    <property type="entry name" value="P-loop containing nucleotide triphosphate hydrolases"/>
    <property type="match status" value="1"/>
</dbReference>
<keyword evidence="5" id="KW-1185">Reference proteome</keyword>
<dbReference type="EMBL" id="BAFK01000019">
    <property type="protein sequence ID" value="GAB59929.1"/>
    <property type="molecule type" value="Genomic_DNA"/>
</dbReference>
<dbReference type="GO" id="GO:0009360">
    <property type="term" value="C:DNA polymerase III complex"/>
    <property type="evidence" value="ECO:0007669"/>
    <property type="project" value="TreeGrafter"/>
</dbReference>
<evidence type="ECO:0000256" key="3">
    <source>
        <dbReference type="ARBA" id="ARBA00049244"/>
    </source>
</evidence>
<keyword evidence="4" id="KW-0808">Transferase</keyword>
<dbReference type="STRING" id="562729.RNAN_2942"/>
<dbReference type="PANTHER" id="PTHR11669:SF8">
    <property type="entry name" value="DNA POLYMERASE III SUBUNIT DELTA"/>
    <property type="match status" value="1"/>
</dbReference>
<evidence type="ECO:0000313" key="5">
    <source>
        <dbReference type="Proteomes" id="UP000004374"/>
    </source>
</evidence>
<evidence type="ECO:0000256" key="2">
    <source>
        <dbReference type="ARBA" id="ARBA00022932"/>
    </source>
</evidence>
<dbReference type="Proteomes" id="UP000004374">
    <property type="component" value="Unassembled WGS sequence"/>
</dbReference>
<keyword evidence="2" id="KW-0239">DNA-directed DNA polymerase</keyword>
<proteinExistence type="predicted"/>
<dbReference type="GO" id="GO:0006261">
    <property type="term" value="P:DNA-templated DNA replication"/>
    <property type="evidence" value="ECO:0007669"/>
    <property type="project" value="TreeGrafter"/>
</dbReference>
<evidence type="ECO:0000313" key="4">
    <source>
        <dbReference type="EMBL" id="GAB59929.1"/>
    </source>
</evidence>
<evidence type="ECO:0000256" key="1">
    <source>
        <dbReference type="ARBA" id="ARBA00012417"/>
    </source>
</evidence>
<comment type="catalytic activity">
    <reaction evidence="3">
        <text>DNA(n) + a 2'-deoxyribonucleoside 5'-triphosphate = DNA(n+1) + diphosphate</text>
        <dbReference type="Rhea" id="RHEA:22508"/>
        <dbReference type="Rhea" id="RHEA-COMP:17339"/>
        <dbReference type="Rhea" id="RHEA-COMP:17340"/>
        <dbReference type="ChEBI" id="CHEBI:33019"/>
        <dbReference type="ChEBI" id="CHEBI:61560"/>
        <dbReference type="ChEBI" id="CHEBI:173112"/>
        <dbReference type="EC" id="2.7.7.7"/>
    </reaction>
</comment>
<keyword evidence="4" id="KW-0548">Nucleotidyltransferase</keyword>
<sequence>MLPWLVAYQQQLAALVTSAKLAHGLLLTGPQGIGKQQLADYLAALLLCPVSNKPCGQCKSCLLRLAGNHPDLLVIDSSNASIGVDAIRQLGQFMAGRAQQQANKVVLLAEADKLTEAAANALLKTLEEPPQHSFIILHSAHPDTLAPTLISRCQRWHIAAQYDKAAQQWLAQHSNRAVPDFLLDYCAGAPLKALAMLESGEAEHIQLCFSALDGFFADTLSLPKLLKQLEHLTALRALLGWYLRRKLLPALSTNGAKTLALHQLYSRWCRDETQILGQNKALALSALLTALKKLAG</sequence>
<dbReference type="GO" id="GO:0003887">
    <property type="term" value="F:DNA-directed DNA polymerase activity"/>
    <property type="evidence" value="ECO:0007669"/>
    <property type="project" value="UniProtKB-KW"/>
</dbReference>
<dbReference type="InterPro" id="IPR050238">
    <property type="entry name" value="DNA_Rep/Repair_Clamp_Loader"/>
</dbReference>
<dbReference type="RefSeq" id="WP_008223035.1">
    <property type="nucleotide sequence ID" value="NZ_BAFK01000019.1"/>
</dbReference>